<proteinExistence type="predicted"/>
<accession>E3SSP1</accession>
<gene>
    <name evidence="1" type="primary">denV</name>
    <name evidence="1" type="ORF">PHM2_041</name>
</gene>
<protein>
    <submittedName>
        <fullName evidence="1">DNA endonuclease V</fullName>
    </submittedName>
</protein>
<keyword evidence="2" id="KW-1185">Reference proteome</keyword>
<name>E3SSP1_9CAUD</name>
<keyword evidence="1" id="KW-0540">Nuclease</keyword>
<dbReference type="KEGG" id="vg:10327912"/>
<dbReference type="GeneID" id="10327912"/>
<dbReference type="RefSeq" id="YP_004323410.1">
    <property type="nucleotide sequence ID" value="NC_015284.1"/>
</dbReference>
<organism evidence="1 2">
    <name type="scientific">Prochlorococcus phage P-HM2</name>
    <dbReference type="NCBI Taxonomy" id="445696"/>
    <lineage>
        <taxon>Viruses</taxon>
        <taxon>Duplodnaviria</taxon>
        <taxon>Heunggongvirae</taxon>
        <taxon>Uroviricota</taxon>
        <taxon>Caudoviricetes</taxon>
        <taxon>Eurybiavirus</taxon>
        <taxon>Eurybiavirus PHM2</taxon>
    </lineage>
</organism>
<dbReference type="GO" id="GO:0004519">
    <property type="term" value="F:endonuclease activity"/>
    <property type="evidence" value="ECO:0007669"/>
    <property type="project" value="UniProtKB-KW"/>
</dbReference>
<keyword evidence="1" id="KW-0378">Hydrolase</keyword>
<dbReference type="OrthoDB" id="23935at10239"/>
<dbReference type="Proteomes" id="UP000006538">
    <property type="component" value="Segment"/>
</dbReference>
<dbReference type="EMBL" id="GU075905">
    <property type="protein sequence ID" value="ADO99819.1"/>
    <property type="molecule type" value="Genomic_DNA"/>
</dbReference>
<evidence type="ECO:0000313" key="2">
    <source>
        <dbReference type="Proteomes" id="UP000006538"/>
    </source>
</evidence>
<reference evidence="1 2" key="1">
    <citation type="journal article" date="2010" name="Environ. Microbiol.">
        <title>Genomic analysis of oceanic cyanobacterial myoviruses compared with T4-like myoviruses from diverse hosts and environments.</title>
        <authorList>
            <person name="Sullivan M.B."/>
            <person name="Huang K.H."/>
            <person name="Ignacio-Espinoza J.C."/>
            <person name="Berlin A.M."/>
            <person name="Kelly L."/>
            <person name="Weigele P.R."/>
            <person name="DeFrancesco A.S."/>
            <person name="Kern S.E."/>
            <person name="Thompson L.R."/>
            <person name="Young S."/>
            <person name="Yandava C."/>
            <person name="Fu R."/>
            <person name="Krastins B."/>
            <person name="Chase M."/>
            <person name="Sarracino D."/>
            <person name="Osburne M.S."/>
            <person name="Henn M.R."/>
            <person name="Chisholm S.W."/>
        </authorList>
    </citation>
    <scope>NUCLEOTIDE SEQUENCE [LARGE SCALE GENOMIC DNA]</scope>
    <source>
        <strain evidence="1">M4-259</strain>
    </source>
</reference>
<keyword evidence="1" id="KW-0255">Endonuclease</keyword>
<sequence length="155" mass="18200">MISIKENLLSQEELHCLQKTLYSNRFNWVEAQTNKQSHNSYYVHEFRHVNGIASPYDFLIHPLLDVLQPKAIIRVKANKYVQTPTLEQHEFHQDFPFKHKAAIFYVNTNNGQTQFVDSTVNSVENNMLLFDASVEHRSTSTTDAQHRININFNYF</sequence>
<evidence type="ECO:0000313" key="1">
    <source>
        <dbReference type="EMBL" id="ADO99819.1"/>
    </source>
</evidence>